<dbReference type="EMBL" id="QIBX01000001">
    <property type="protein sequence ID" value="RNL42105.1"/>
    <property type="molecule type" value="Genomic_DNA"/>
</dbReference>
<keyword evidence="2" id="KW-1185">Reference proteome</keyword>
<reference evidence="2" key="1">
    <citation type="submission" date="2018-05" db="EMBL/GenBank/DDBJ databases">
        <title>Genome Sequencing of selected type strains of the family Eggerthellaceae.</title>
        <authorList>
            <person name="Danylec N."/>
            <person name="Stoll D.A."/>
            <person name="Doetsch A."/>
            <person name="Huch M."/>
        </authorList>
    </citation>
    <scope>NUCLEOTIDE SEQUENCE [LARGE SCALE GENOMIC DNA]</scope>
    <source>
        <strain evidence="2">DSM 24851</strain>
    </source>
</reference>
<accession>A0A3N0B4T4</accession>
<dbReference type="OrthoDB" id="9801008at2"/>
<proteinExistence type="predicted"/>
<dbReference type="Proteomes" id="UP000269591">
    <property type="component" value="Unassembled WGS sequence"/>
</dbReference>
<sequence>MTLDELIDFDLDVSQVEEAIERSSEELEEKIDWTNAWSKRYPILATYQNEVNVPLYALRIREMLDGLKATHGYSELDAMLALKDILYGVWKQSKEKETSAKAGRAN</sequence>
<organism evidence="1 2">
    <name type="scientific">Slackia equolifaciens</name>
    <dbReference type="NCBI Taxonomy" id="498718"/>
    <lineage>
        <taxon>Bacteria</taxon>
        <taxon>Bacillati</taxon>
        <taxon>Actinomycetota</taxon>
        <taxon>Coriobacteriia</taxon>
        <taxon>Eggerthellales</taxon>
        <taxon>Eggerthellaceae</taxon>
        <taxon>Slackia</taxon>
    </lineage>
</organism>
<comment type="caution">
    <text evidence="1">The sequence shown here is derived from an EMBL/GenBank/DDBJ whole genome shotgun (WGS) entry which is preliminary data.</text>
</comment>
<gene>
    <name evidence="1" type="ORF">DMP06_01470</name>
</gene>
<evidence type="ECO:0000313" key="1">
    <source>
        <dbReference type="EMBL" id="RNL42105.1"/>
    </source>
</evidence>
<dbReference type="RefSeq" id="WP_123207964.1">
    <property type="nucleotide sequence ID" value="NZ_JBHTHO010000008.1"/>
</dbReference>
<name>A0A3N0B4T4_9ACTN</name>
<evidence type="ECO:0000313" key="2">
    <source>
        <dbReference type="Proteomes" id="UP000269591"/>
    </source>
</evidence>
<protein>
    <submittedName>
        <fullName evidence="1">Uncharacterized protein</fullName>
    </submittedName>
</protein>
<dbReference type="AlphaFoldDB" id="A0A3N0B4T4"/>